<reference evidence="1" key="1">
    <citation type="journal article" date="2015" name="BMC Genomics">
        <title>The pan-genome of Lactobacillus reuteri strains originating from the pig gastrointestinal tract.</title>
        <authorList>
            <person name="Wegmann U."/>
            <person name="MacKenzie D.A."/>
            <person name="Zheng J."/>
            <person name="Goesmann A."/>
            <person name="Roos S."/>
            <person name="Swarbreck D."/>
            <person name="Walter J."/>
            <person name="Crossman L.C."/>
            <person name="Juge N."/>
        </authorList>
    </citation>
    <scope>NUCLEOTIDE SEQUENCE [LARGE SCALE GENOMIC DNA]</scope>
    <source>
        <strain evidence="1">1063</strain>
        <plasmid evidence="1">pLUL631</plasmid>
    </source>
</reference>
<keyword evidence="1" id="KW-0614">Plasmid</keyword>
<geneLocation type="plasmid" evidence="1">
    <name>pLUL631</name>
</geneLocation>
<dbReference type="AlphaFoldDB" id="A0A0S3WI42"/>
<accession>A0A0S3WI42</accession>
<organism evidence="1">
    <name type="scientific">Limosilactobacillus reuteri 1063</name>
    <dbReference type="NCBI Taxonomy" id="1273150"/>
    <lineage>
        <taxon>Bacteria</taxon>
        <taxon>Bacillati</taxon>
        <taxon>Bacillota</taxon>
        <taxon>Bacilli</taxon>
        <taxon>Lactobacillales</taxon>
        <taxon>Lactobacillaceae</taxon>
        <taxon>Limosilactobacillus</taxon>
    </lineage>
</organism>
<sequence length="235" mass="27477">MIGDCRNREMYIDYLNPGYYLRDVHHLIDERQFYLVKKAGNQLNLNSGEREDFDFMCDLARKDEVRLDLSWIEATIKDEESECEISEAEAIDDLVSSNDINKYDAHYYEVSTRIAKNLRSQIKQIVKSYGKLHKFNLSYCGVAVTDVEYQSLLNLSNGCLIMILICSYWESKKKRWSPCGDWGYYSGDYYGGPVKLAEIDNWKDFVTDNDLDTDYLKQCDANFWKGYHQLKSGDD</sequence>
<evidence type="ECO:0000313" key="1">
    <source>
        <dbReference type="EMBL" id="CCQ18532.1"/>
    </source>
</evidence>
<dbReference type="EMBL" id="HF570055">
    <property type="protein sequence ID" value="CCQ18532.1"/>
    <property type="molecule type" value="Genomic_DNA"/>
</dbReference>
<protein>
    <submittedName>
        <fullName evidence="1">Uncharacterized protein</fullName>
    </submittedName>
</protein>
<dbReference type="RefSeq" id="WP_176455347.1">
    <property type="nucleotide sequence ID" value="NZ_HF570055.1"/>
</dbReference>
<proteinExistence type="predicted"/>
<name>A0A0S3WI42_LIMR5</name>